<dbReference type="EMBL" id="JMSN01000022">
    <property type="protein sequence ID" value="KDN49228.1"/>
    <property type="molecule type" value="Genomic_DNA"/>
</dbReference>
<organism evidence="2 3">
    <name type="scientific">Tilletiaria anomala (strain ATCC 24038 / CBS 436.72 / UBC 951)</name>
    <dbReference type="NCBI Taxonomy" id="1037660"/>
    <lineage>
        <taxon>Eukaryota</taxon>
        <taxon>Fungi</taxon>
        <taxon>Dikarya</taxon>
        <taxon>Basidiomycota</taxon>
        <taxon>Ustilaginomycotina</taxon>
        <taxon>Exobasidiomycetes</taxon>
        <taxon>Georgefischeriales</taxon>
        <taxon>Tilletiariaceae</taxon>
        <taxon>Tilletiaria</taxon>
    </lineage>
</organism>
<keyword evidence="1" id="KW-0732">Signal</keyword>
<dbReference type="GeneID" id="25267826"/>
<dbReference type="Gene3D" id="3.20.20.70">
    <property type="entry name" value="Aldolase class I"/>
    <property type="match status" value="1"/>
</dbReference>
<evidence type="ECO:0000313" key="3">
    <source>
        <dbReference type="Proteomes" id="UP000027361"/>
    </source>
</evidence>
<comment type="caution">
    <text evidence="2">The sequence shown here is derived from an EMBL/GenBank/DDBJ whole genome shotgun (WGS) entry which is preliminary data.</text>
</comment>
<protein>
    <submittedName>
        <fullName evidence="2">Uncharacterized protein</fullName>
    </submittedName>
</protein>
<sequence>MPWVPYRGSEWLHAVFVLILRMICEHNDIFSLAIGISSARSPFSLLHVQTAPSLIGSGPQTAAHARRLVYLFSLLSDSVMTKQIICIKALAAIAGPQAGKLLKERDRIQTLAITTFSIEQFRAAGKSAGCKIV</sequence>
<dbReference type="Proteomes" id="UP000027361">
    <property type="component" value="Unassembled WGS sequence"/>
</dbReference>
<evidence type="ECO:0000313" key="2">
    <source>
        <dbReference type="EMBL" id="KDN49228.1"/>
    </source>
</evidence>
<keyword evidence="3" id="KW-1185">Reference proteome</keyword>
<reference evidence="2 3" key="1">
    <citation type="submission" date="2014-05" db="EMBL/GenBank/DDBJ databases">
        <title>Draft genome sequence of a rare smut relative, Tilletiaria anomala UBC 951.</title>
        <authorList>
            <consortium name="DOE Joint Genome Institute"/>
            <person name="Toome M."/>
            <person name="Kuo A."/>
            <person name="Henrissat B."/>
            <person name="Lipzen A."/>
            <person name="Tritt A."/>
            <person name="Yoshinaga Y."/>
            <person name="Zane M."/>
            <person name="Barry K."/>
            <person name="Grigoriev I.V."/>
            <person name="Spatafora J.W."/>
            <person name="Aimea M.C."/>
        </authorList>
    </citation>
    <scope>NUCLEOTIDE SEQUENCE [LARGE SCALE GENOMIC DNA]</scope>
    <source>
        <strain evidence="2 3">UBC 951</strain>
    </source>
</reference>
<dbReference type="HOGENOM" id="CLU_1908155_0_0_1"/>
<name>A0A066W9J9_TILAU</name>
<dbReference type="InParanoid" id="A0A066W9J9"/>
<dbReference type="RefSeq" id="XP_013244311.1">
    <property type="nucleotide sequence ID" value="XM_013388857.1"/>
</dbReference>
<feature type="chain" id="PRO_5001632734" evidence="1">
    <location>
        <begin position="27"/>
        <end position="133"/>
    </location>
</feature>
<feature type="signal peptide" evidence="1">
    <location>
        <begin position="1"/>
        <end position="26"/>
    </location>
</feature>
<dbReference type="SUPFAM" id="SSF51569">
    <property type="entry name" value="Aldolase"/>
    <property type="match status" value="1"/>
</dbReference>
<evidence type="ECO:0000256" key="1">
    <source>
        <dbReference type="SAM" id="SignalP"/>
    </source>
</evidence>
<accession>A0A066W9J9</accession>
<dbReference type="InterPro" id="IPR013785">
    <property type="entry name" value="Aldolase_TIM"/>
</dbReference>
<proteinExistence type="predicted"/>
<gene>
    <name evidence="2" type="ORF">K437DRAFT_79807</name>
</gene>
<dbReference type="AlphaFoldDB" id="A0A066W9J9"/>